<name>A0A382ENS4_9ZZZZ</name>
<dbReference type="EMBL" id="UINC01221031">
    <property type="protein sequence ID" value="SVE49199.1"/>
    <property type="molecule type" value="Genomic_DNA"/>
</dbReference>
<organism evidence="1">
    <name type="scientific">marine metagenome</name>
    <dbReference type="NCBI Taxonomy" id="408172"/>
    <lineage>
        <taxon>unclassified sequences</taxon>
        <taxon>metagenomes</taxon>
        <taxon>ecological metagenomes</taxon>
    </lineage>
</organism>
<dbReference type="EMBL" id="UINC01045499">
    <property type="protein sequence ID" value="SVB52328.1"/>
    <property type="molecule type" value="Genomic_DNA"/>
</dbReference>
<reference evidence="1" key="1">
    <citation type="submission" date="2018-05" db="EMBL/GenBank/DDBJ databases">
        <authorList>
            <person name="Lanie J.A."/>
            <person name="Ng W.-L."/>
            <person name="Kazmierczak K.M."/>
            <person name="Andrzejewski T.M."/>
            <person name="Davidsen T.M."/>
            <person name="Wayne K.J."/>
            <person name="Tettelin H."/>
            <person name="Glass J.I."/>
            <person name="Rusch D."/>
            <person name="Podicherti R."/>
            <person name="Tsui H.-C.T."/>
            <person name="Winkler M.E."/>
        </authorList>
    </citation>
    <scope>NUCLEOTIDE SEQUENCE</scope>
</reference>
<accession>A0A382ENS4</accession>
<feature type="non-terminal residue" evidence="1">
    <location>
        <position position="1"/>
    </location>
</feature>
<evidence type="ECO:0000313" key="1">
    <source>
        <dbReference type="EMBL" id="SVB52328.1"/>
    </source>
</evidence>
<sequence>LGLSVFMVVSSAILIWGLSDKIYL</sequence>
<gene>
    <name evidence="1" type="ORF">METZ01_LOCUS205182</name>
    <name evidence="2" type="ORF">METZ01_LOCUS502053</name>
</gene>
<proteinExistence type="predicted"/>
<evidence type="ECO:0000313" key="2">
    <source>
        <dbReference type="EMBL" id="SVE49199.1"/>
    </source>
</evidence>
<protein>
    <submittedName>
        <fullName evidence="1">Uncharacterized protein</fullName>
    </submittedName>
</protein>
<dbReference type="AlphaFoldDB" id="A0A382ENS4"/>